<evidence type="ECO:0000256" key="13">
    <source>
        <dbReference type="HAMAP-Rule" id="MF_00047"/>
    </source>
</evidence>
<evidence type="ECO:0000256" key="14">
    <source>
        <dbReference type="PIRSR" id="PIRSR039102-1"/>
    </source>
</evidence>
<dbReference type="GO" id="GO:0046872">
    <property type="term" value="F:metal ion binding"/>
    <property type="evidence" value="ECO:0007669"/>
    <property type="project" value="UniProtKB-KW"/>
</dbReference>
<feature type="active site" evidence="14">
    <location>
        <position position="302"/>
    </location>
</feature>
<dbReference type="InterPro" id="IPR016185">
    <property type="entry name" value="PreATP-grasp_dom_sf"/>
</dbReference>
<feature type="domain" description="ATP-grasp" evidence="17">
    <location>
        <begin position="117"/>
        <end position="324"/>
    </location>
</feature>
<evidence type="ECO:0000256" key="1">
    <source>
        <dbReference type="ARBA" id="ARBA00001936"/>
    </source>
</evidence>
<dbReference type="InterPro" id="IPR011095">
    <property type="entry name" value="Dala_Dala_lig_C"/>
</dbReference>
<evidence type="ECO:0000256" key="12">
    <source>
        <dbReference type="ARBA" id="ARBA00047614"/>
    </source>
</evidence>
<dbReference type="AlphaFoldDB" id="A0A4U1C0X5"/>
<keyword evidence="15" id="KW-0479">Metal-binding</keyword>
<evidence type="ECO:0000256" key="2">
    <source>
        <dbReference type="ARBA" id="ARBA00004496"/>
    </source>
</evidence>
<accession>A0A4U1C0X5</accession>
<feature type="active site" evidence="14">
    <location>
        <position position="15"/>
    </location>
</feature>
<keyword evidence="15" id="KW-0460">Magnesium</keyword>
<dbReference type="NCBIfam" id="NF002527">
    <property type="entry name" value="PRK01966.1-3"/>
    <property type="match status" value="1"/>
</dbReference>
<dbReference type="OrthoDB" id="9813261at2"/>
<keyword evidence="7 16" id="KW-0547">Nucleotide-binding</keyword>
<keyword evidence="5 13" id="KW-0963">Cytoplasm</keyword>
<dbReference type="PANTHER" id="PTHR23132:SF23">
    <property type="entry name" value="D-ALANINE--D-ALANINE LIGASE B"/>
    <property type="match status" value="1"/>
</dbReference>
<dbReference type="InterPro" id="IPR011761">
    <property type="entry name" value="ATP-grasp"/>
</dbReference>
<dbReference type="InterPro" id="IPR013815">
    <property type="entry name" value="ATP_grasp_subdomain_1"/>
</dbReference>
<evidence type="ECO:0000256" key="8">
    <source>
        <dbReference type="ARBA" id="ARBA00022840"/>
    </source>
</evidence>
<dbReference type="PROSITE" id="PS50975">
    <property type="entry name" value="ATP_GRASP"/>
    <property type="match status" value="1"/>
</dbReference>
<dbReference type="InterPro" id="IPR011127">
    <property type="entry name" value="Dala_Dala_lig_N"/>
</dbReference>
<dbReference type="RefSeq" id="WP_136826305.1">
    <property type="nucleotide sequence ID" value="NZ_SWBP01000003.1"/>
</dbReference>
<dbReference type="GO" id="GO:0008360">
    <property type="term" value="P:regulation of cell shape"/>
    <property type="evidence" value="ECO:0007669"/>
    <property type="project" value="UniProtKB-KW"/>
</dbReference>
<dbReference type="NCBIfam" id="NF002378">
    <property type="entry name" value="PRK01372.1"/>
    <property type="match status" value="1"/>
</dbReference>
<comment type="subcellular location">
    <subcellularLocation>
        <location evidence="2 13">Cytoplasm</location>
    </subcellularLocation>
</comment>
<protein>
    <recommendedName>
        <fullName evidence="4 13">D-alanine--D-alanine ligase</fullName>
        <ecNumber evidence="4 13">6.3.2.4</ecNumber>
    </recommendedName>
    <alternativeName>
        <fullName evidence="13">D-Ala-D-Ala ligase</fullName>
    </alternativeName>
    <alternativeName>
        <fullName evidence="13">D-alanylalanine synthetase</fullName>
    </alternativeName>
</protein>
<dbReference type="PROSITE" id="PS00844">
    <property type="entry name" value="DALA_DALA_LIGASE_2"/>
    <property type="match status" value="1"/>
</dbReference>
<dbReference type="EC" id="6.3.2.4" evidence="4 13"/>
<evidence type="ECO:0000256" key="4">
    <source>
        <dbReference type="ARBA" id="ARBA00012216"/>
    </source>
</evidence>
<keyword evidence="6 13" id="KW-0436">Ligase</keyword>
<proteinExistence type="inferred from homology"/>
<evidence type="ECO:0000313" key="18">
    <source>
        <dbReference type="EMBL" id="TKB97730.1"/>
    </source>
</evidence>
<feature type="binding site" evidence="15">
    <location>
        <position position="291"/>
    </location>
    <ligand>
        <name>Mg(2+)</name>
        <dbReference type="ChEBI" id="CHEBI:18420"/>
        <label>2</label>
    </ligand>
</feature>
<name>A0A4U1C0X5_9SPHI</name>
<keyword evidence="19" id="KW-1185">Reference proteome</keyword>
<evidence type="ECO:0000259" key="17">
    <source>
        <dbReference type="PROSITE" id="PS50975"/>
    </source>
</evidence>
<evidence type="ECO:0000256" key="10">
    <source>
        <dbReference type="ARBA" id="ARBA00022984"/>
    </source>
</evidence>
<dbReference type="Proteomes" id="UP000308181">
    <property type="component" value="Unassembled WGS sequence"/>
</dbReference>
<evidence type="ECO:0000313" key="19">
    <source>
        <dbReference type="Proteomes" id="UP000308181"/>
    </source>
</evidence>
<keyword evidence="10 13" id="KW-0573">Peptidoglycan synthesis</keyword>
<evidence type="ECO:0000256" key="11">
    <source>
        <dbReference type="ARBA" id="ARBA00023316"/>
    </source>
</evidence>
<dbReference type="InterPro" id="IPR000291">
    <property type="entry name" value="D-Ala_lig_Van_CS"/>
</dbReference>
<comment type="function">
    <text evidence="13">Cell wall formation.</text>
</comment>
<organism evidence="18 19">
    <name type="scientific">Pedobacter cryophilus</name>
    <dbReference type="NCBI Taxonomy" id="2571271"/>
    <lineage>
        <taxon>Bacteria</taxon>
        <taxon>Pseudomonadati</taxon>
        <taxon>Bacteroidota</taxon>
        <taxon>Sphingobacteriia</taxon>
        <taxon>Sphingobacteriales</taxon>
        <taxon>Sphingobacteriaceae</taxon>
        <taxon>Pedobacter</taxon>
    </lineage>
</organism>
<dbReference type="PROSITE" id="PS00843">
    <property type="entry name" value="DALA_DALA_LIGASE_1"/>
    <property type="match status" value="1"/>
</dbReference>
<dbReference type="GO" id="GO:0008716">
    <property type="term" value="F:D-alanine-D-alanine ligase activity"/>
    <property type="evidence" value="ECO:0007669"/>
    <property type="project" value="UniProtKB-UniRule"/>
</dbReference>
<keyword evidence="8 16" id="KW-0067">ATP-binding</keyword>
<reference evidence="18 19" key="1">
    <citation type="submission" date="2019-04" db="EMBL/GenBank/DDBJ databases">
        <title>Pedobacter sp. AR-3-17 sp. nov., isolated from Arctic soil.</title>
        <authorList>
            <person name="Dahal R.H."/>
            <person name="Kim D.-U."/>
        </authorList>
    </citation>
    <scope>NUCLEOTIDE SEQUENCE [LARGE SCALE GENOMIC DNA]</scope>
    <source>
        <strain evidence="18 19">AR-3-17</strain>
    </source>
</reference>
<evidence type="ECO:0000256" key="5">
    <source>
        <dbReference type="ARBA" id="ARBA00022490"/>
    </source>
</evidence>
<dbReference type="GO" id="GO:0071555">
    <property type="term" value="P:cell wall organization"/>
    <property type="evidence" value="ECO:0007669"/>
    <property type="project" value="UniProtKB-KW"/>
</dbReference>
<dbReference type="Gene3D" id="3.30.470.20">
    <property type="entry name" value="ATP-grasp fold, B domain"/>
    <property type="match status" value="1"/>
</dbReference>
<dbReference type="GO" id="GO:0005524">
    <property type="term" value="F:ATP binding"/>
    <property type="evidence" value="ECO:0007669"/>
    <property type="project" value="UniProtKB-UniRule"/>
</dbReference>
<comment type="cofactor">
    <cofactor evidence="15">
        <name>Mg(2+)</name>
        <dbReference type="ChEBI" id="CHEBI:18420"/>
    </cofactor>
    <cofactor evidence="15">
        <name>Mn(2+)</name>
        <dbReference type="ChEBI" id="CHEBI:29035"/>
    </cofactor>
    <text evidence="15">Binds 2 magnesium or manganese ions per subunit.</text>
</comment>
<evidence type="ECO:0000256" key="15">
    <source>
        <dbReference type="PIRSR" id="PIRSR039102-3"/>
    </source>
</evidence>
<dbReference type="SUPFAM" id="SSF56059">
    <property type="entry name" value="Glutathione synthetase ATP-binding domain-like"/>
    <property type="match status" value="1"/>
</dbReference>
<dbReference type="PANTHER" id="PTHR23132">
    <property type="entry name" value="D-ALANINE--D-ALANINE LIGASE"/>
    <property type="match status" value="1"/>
</dbReference>
<dbReference type="GO" id="GO:0005737">
    <property type="term" value="C:cytoplasm"/>
    <property type="evidence" value="ECO:0007669"/>
    <property type="project" value="UniProtKB-SubCell"/>
</dbReference>
<dbReference type="InterPro" id="IPR005905">
    <property type="entry name" value="D_ala_D_ala"/>
</dbReference>
<evidence type="ECO:0000256" key="9">
    <source>
        <dbReference type="ARBA" id="ARBA00022960"/>
    </source>
</evidence>
<comment type="similarity">
    <text evidence="3 13">Belongs to the D-alanine--D-alanine ligase family.</text>
</comment>
<dbReference type="PIRSF" id="PIRSF039102">
    <property type="entry name" value="Ddl/VanB"/>
    <property type="match status" value="1"/>
</dbReference>
<feature type="active site" evidence="14">
    <location>
        <position position="166"/>
    </location>
</feature>
<feature type="binding site" evidence="15">
    <location>
        <position position="277"/>
    </location>
    <ligand>
        <name>Mg(2+)</name>
        <dbReference type="ChEBI" id="CHEBI:18420"/>
        <label>1</label>
    </ligand>
</feature>
<comment type="catalytic activity">
    <reaction evidence="12 13">
        <text>2 D-alanine + ATP = D-alanyl-D-alanine + ADP + phosphate + H(+)</text>
        <dbReference type="Rhea" id="RHEA:11224"/>
        <dbReference type="ChEBI" id="CHEBI:15378"/>
        <dbReference type="ChEBI" id="CHEBI:30616"/>
        <dbReference type="ChEBI" id="CHEBI:43474"/>
        <dbReference type="ChEBI" id="CHEBI:57416"/>
        <dbReference type="ChEBI" id="CHEBI:57822"/>
        <dbReference type="ChEBI" id="CHEBI:456216"/>
        <dbReference type="EC" id="6.3.2.4"/>
    </reaction>
</comment>
<comment type="caution">
    <text evidence="18">The sequence shown here is derived from an EMBL/GenBank/DDBJ whole genome shotgun (WGS) entry which is preliminary data.</text>
</comment>
<keyword evidence="9 13" id="KW-0133">Cell shape</keyword>
<dbReference type="HAMAP" id="MF_00047">
    <property type="entry name" value="Dala_Dala_lig"/>
    <property type="match status" value="1"/>
</dbReference>
<dbReference type="Gene3D" id="3.40.50.20">
    <property type="match status" value="1"/>
</dbReference>
<comment type="pathway">
    <text evidence="13">Cell wall biogenesis; peptidoglycan biosynthesis.</text>
</comment>
<evidence type="ECO:0000256" key="16">
    <source>
        <dbReference type="PROSITE-ProRule" id="PRU00409"/>
    </source>
</evidence>
<dbReference type="NCBIfam" id="TIGR01205">
    <property type="entry name" value="D_ala_D_alaTIGR"/>
    <property type="match status" value="1"/>
</dbReference>
<evidence type="ECO:0000256" key="7">
    <source>
        <dbReference type="ARBA" id="ARBA00022741"/>
    </source>
</evidence>
<evidence type="ECO:0000256" key="3">
    <source>
        <dbReference type="ARBA" id="ARBA00010871"/>
    </source>
</evidence>
<feature type="binding site" evidence="15">
    <location>
        <position position="293"/>
    </location>
    <ligand>
        <name>Mg(2+)</name>
        <dbReference type="ChEBI" id="CHEBI:18420"/>
        <label>2</label>
    </ligand>
</feature>
<dbReference type="Pfam" id="PF01820">
    <property type="entry name" value="Dala_Dala_lig_N"/>
    <property type="match status" value="1"/>
</dbReference>
<dbReference type="GO" id="GO:0009252">
    <property type="term" value="P:peptidoglycan biosynthetic process"/>
    <property type="evidence" value="ECO:0007669"/>
    <property type="project" value="UniProtKB-UniRule"/>
</dbReference>
<dbReference type="SUPFAM" id="SSF52440">
    <property type="entry name" value="PreATP-grasp domain"/>
    <property type="match status" value="1"/>
</dbReference>
<keyword evidence="15" id="KW-0464">Manganese</keyword>
<dbReference type="UniPathway" id="UPA00219"/>
<keyword evidence="11 13" id="KW-0961">Cell wall biogenesis/degradation</keyword>
<evidence type="ECO:0000256" key="6">
    <source>
        <dbReference type="ARBA" id="ARBA00022598"/>
    </source>
</evidence>
<feature type="binding site" evidence="15">
    <location>
        <position position="291"/>
    </location>
    <ligand>
        <name>Mg(2+)</name>
        <dbReference type="ChEBI" id="CHEBI:18420"/>
        <label>1</label>
    </ligand>
</feature>
<gene>
    <name evidence="13" type="primary">ddl</name>
    <name evidence="18" type="ORF">FA046_10225</name>
</gene>
<dbReference type="EMBL" id="SWBP01000003">
    <property type="protein sequence ID" value="TKB97730.1"/>
    <property type="molecule type" value="Genomic_DNA"/>
</dbReference>
<sequence>MKKNIALLAGGFTGESVVSLNSAQQIESQLDYNLFNVYKIIVTKEEWYYLIADDQKIIIDKNDFSITVDQQKITFDAVFIIIHGSPGEDGKFQGYFDLLNIPYTTCDATTSALTMNKGYTKAVVNGIKDLHVAKSLQLFTKIGSSELEISSQLKLPLFIKPNSGGSSIGMSKVNKLEDLKEALEKAFAEDDQILVEEFIKGREFTVGLYKTKNQVKVLPITEIISSKEFFDFEAKYTTGITEEITPAVLPQEITNKVGEIVTAAFYKLNCKGMVRVDFILEENTGNFYFIEINTVPGQSQNSIIPQQVRAAGMEVKDFYTLLIEEALA</sequence>
<comment type="cofactor">
    <cofactor evidence="1">
        <name>Mn(2+)</name>
        <dbReference type="ChEBI" id="CHEBI:29035"/>
    </cofactor>
</comment>
<dbReference type="Pfam" id="PF07478">
    <property type="entry name" value="Dala_Dala_lig_C"/>
    <property type="match status" value="1"/>
</dbReference>
<dbReference type="Gene3D" id="3.30.1490.20">
    <property type="entry name" value="ATP-grasp fold, A domain"/>
    <property type="match status" value="1"/>
</dbReference>